<protein>
    <submittedName>
        <fullName evidence="2">Uncharacterized protein</fullName>
    </submittedName>
</protein>
<evidence type="ECO:0000256" key="1">
    <source>
        <dbReference type="SAM" id="Phobius"/>
    </source>
</evidence>
<keyword evidence="1" id="KW-1133">Transmembrane helix</keyword>
<evidence type="ECO:0000313" key="2">
    <source>
        <dbReference type="EMBL" id="AIC15105.1"/>
    </source>
</evidence>
<reference evidence="2 3" key="1">
    <citation type="journal article" date="2014" name="Int. J. Syst. Evol. Microbiol.">
        <title>Nitrososphaera viennensis gen. nov., sp. nov., an aerobic and mesophilic, ammonia-oxidizing archaeon from soil and a member of the archaeal phylum Thaumarchaeota.</title>
        <authorList>
            <person name="Stieglmeier M."/>
            <person name="Klingl A."/>
            <person name="Alves R.J."/>
            <person name="Rittmann S.K."/>
            <person name="Melcher M."/>
            <person name="Leisch N."/>
            <person name="Schleper C."/>
        </authorList>
    </citation>
    <scope>NUCLEOTIDE SEQUENCE [LARGE SCALE GENOMIC DNA]</scope>
    <source>
        <strain evidence="2">EN76</strain>
    </source>
</reference>
<evidence type="ECO:0000313" key="3">
    <source>
        <dbReference type="Proteomes" id="UP000027093"/>
    </source>
</evidence>
<dbReference type="KEGG" id="nvn:NVIE_008820"/>
<feature type="transmembrane region" description="Helical" evidence="1">
    <location>
        <begin position="56"/>
        <end position="75"/>
    </location>
</feature>
<organism evidence="2 3">
    <name type="scientific">Nitrososphaera viennensis EN76</name>
    <dbReference type="NCBI Taxonomy" id="926571"/>
    <lineage>
        <taxon>Archaea</taxon>
        <taxon>Nitrososphaerota</taxon>
        <taxon>Nitrososphaeria</taxon>
        <taxon>Nitrososphaerales</taxon>
        <taxon>Nitrososphaeraceae</taxon>
        <taxon>Nitrososphaera</taxon>
    </lineage>
</organism>
<accession>A0A060HIG7</accession>
<feature type="transmembrane region" description="Helical" evidence="1">
    <location>
        <begin position="12"/>
        <end position="36"/>
    </location>
</feature>
<dbReference type="AlphaFoldDB" id="A0A060HIG7"/>
<dbReference type="RefSeq" id="WP_075054185.1">
    <property type="nucleotide sequence ID" value="NZ_CP007536.1"/>
</dbReference>
<keyword evidence="1" id="KW-0472">Membrane</keyword>
<keyword evidence="1" id="KW-0812">Transmembrane</keyword>
<name>A0A060HIG7_9ARCH</name>
<dbReference type="HOGENOM" id="CLU_123710_0_0_2"/>
<dbReference type="STRING" id="926571.NVIE_008820"/>
<dbReference type="EMBL" id="CP007536">
    <property type="protein sequence ID" value="AIC15105.1"/>
    <property type="molecule type" value="Genomic_DNA"/>
</dbReference>
<gene>
    <name evidence="2" type="ORF">NVIE_008820</name>
</gene>
<dbReference type="Proteomes" id="UP000027093">
    <property type="component" value="Chromosome"/>
</dbReference>
<sequence>MAKNARLVIAKILAAATLALVLPFFAGGVPTLQAWLLENGFGPALQAGLPPVLQQSFAQVFGLSAIVLATTAFVVSLGQRSFLVAGLLAASGVIFMIPAIMATGYFAVIVFPGPIIGVILGLGIFGLGIAKSVRTAMATPLATALR</sequence>
<keyword evidence="3" id="KW-1185">Reference proteome</keyword>
<proteinExistence type="predicted"/>
<feature type="transmembrane region" description="Helical" evidence="1">
    <location>
        <begin position="106"/>
        <end position="130"/>
    </location>
</feature>
<dbReference type="GeneID" id="74946149"/>
<feature type="transmembrane region" description="Helical" evidence="1">
    <location>
        <begin position="82"/>
        <end position="100"/>
    </location>
</feature>